<evidence type="ECO:0000256" key="6">
    <source>
        <dbReference type="ARBA" id="ARBA00023136"/>
    </source>
</evidence>
<proteinExistence type="inferred from homology"/>
<feature type="transmembrane region" description="Helical" evidence="8">
    <location>
        <begin position="96"/>
        <end position="114"/>
    </location>
</feature>
<keyword evidence="3 7" id="KW-0813">Transport</keyword>
<gene>
    <name evidence="10" type="ORF">BP5796_07578</name>
</gene>
<evidence type="ECO:0000313" key="11">
    <source>
        <dbReference type="Proteomes" id="UP000256328"/>
    </source>
</evidence>
<feature type="transmembrane region" description="Helical" evidence="8">
    <location>
        <begin position="21"/>
        <end position="40"/>
    </location>
</feature>
<dbReference type="FunFam" id="1.20.1250.20:FF:000134">
    <property type="entry name" value="MFS sugar transporter protein"/>
    <property type="match status" value="1"/>
</dbReference>
<dbReference type="AlphaFoldDB" id="A0A3D8RJK1"/>
<keyword evidence="6 8" id="KW-0472">Membrane</keyword>
<keyword evidence="5 8" id="KW-1133">Transmembrane helix</keyword>
<feature type="transmembrane region" description="Helical" evidence="8">
    <location>
        <begin position="318"/>
        <end position="335"/>
    </location>
</feature>
<evidence type="ECO:0000256" key="1">
    <source>
        <dbReference type="ARBA" id="ARBA00004141"/>
    </source>
</evidence>
<keyword evidence="11" id="KW-1185">Reference proteome</keyword>
<dbReference type="InterPro" id="IPR003663">
    <property type="entry name" value="Sugar/inositol_transpt"/>
</dbReference>
<dbReference type="InterPro" id="IPR005829">
    <property type="entry name" value="Sugar_transporter_CS"/>
</dbReference>
<feature type="transmembrane region" description="Helical" evidence="8">
    <location>
        <begin position="278"/>
        <end position="298"/>
    </location>
</feature>
<dbReference type="OrthoDB" id="4540492at2759"/>
<dbReference type="PROSITE" id="PS00217">
    <property type="entry name" value="SUGAR_TRANSPORT_2"/>
    <property type="match status" value="1"/>
</dbReference>
<feature type="transmembrane region" description="Helical" evidence="8">
    <location>
        <begin position="373"/>
        <end position="395"/>
    </location>
</feature>
<dbReference type="InterPro" id="IPR020846">
    <property type="entry name" value="MFS_dom"/>
</dbReference>
<evidence type="ECO:0000313" key="10">
    <source>
        <dbReference type="EMBL" id="RDW74136.1"/>
    </source>
</evidence>
<reference evidence="10 11" key="1">
    <citation type="journal article" date="2018" name="IMA Fungus">
        <title>IMA Genome-F 9: Draft genome sequence of Annulohypoxylon stygium, Aspergillus mulundensis, Berkeleyomyces basicola (syn. Thielaviopsis basicola), Ceratocystis smalleyi, two Cercospora beticola strains, Coleophoma cylindrospora, Fusarium fracticaudum, Phialophora cf. hyalina, and Morchella septimelata.</title>
        <authorList>
            <person name="Wingfield B.D."/>
            <person name="Bills G.F."/>
            <person name="Dong Y."/>
            <person name="Huang W."/>
            <person name="Nel W.J."/>
            <person name="Swalarsk-Parry B.S."/>
            <person name="Vaghefi N."/>
            <person name="Wilken P.M."/>
            <person name="An Z."/>
            <person name="de Beer Z.W."/>
            <person name="De Vos L."/>
            <person name="Chen L."/>
            <person name="Duong T.A."/>
            <person name="Gao Y."/>
            <person name="Hammerbacher A."/>
            <person name="Kikkert J.R."/>
            <person name="Li Y."/>
            <person name="Li H."/>
            <person name="Li K."/>
            <person name="Li Q."/>
            <person name="Liu X."/>
            <person name="Ma X."/>
            <person name="Naidoo K."/>
            <person name="Pethybridge S.J."/>
            <person name="Sun J."/>
            <person name="Steenkamp E.T."/>
            <person name="van der Nest M.A."/>
            <person name="van Wyk S."/>
            <person name="Wingfield M.J."/>
            <person name="Xiong C."/>
            <person name="Yue Q."/>
            <person name="Zhang X."/>
        </authorList>
    </citation>
    <scope>NUCLEOTIDE SEQUENCE [LARGE SCALE GENOMIC DNA]</scope>
    <source>
        <strain evidence="10 11">BP5796</strain>
    </source>
</reference>
<comment type="similarity">
    <text evidence="2 7">Belongs to the major facilitator superfamily. Sugar transporter (TC 2.A.1.1) family.</text>
</comment>
<evidence type="ECO:0000256" key="2">
    <source>
        <dbReference type="ARBA" id="ARBA00010992"/>
    </source>
</evidence>
<comment type="caution">
    <text evidence="10">The sequence shown here is derived from an EMBL/GenBank/DDBJ whole genome shotgun (WGS) entry which is preliminary data.</text>
</comment>
<dbReference type="EMBL" id="PDLN01000010">
    <property type="protein sequence ID" value="RDW74136.1"/>
    <property type="molecule type" value="Genomic_DNA"/>
</dbReference>
<dbReference type="PRINTS" id="PR00171">
    <property type="entry name" value="SUGRTRNSPORT"/>
</dbReference>
<comment type="subcellular location">
    <subcellularLocation>
        <location evidence="1">Membrane</location>
        <topology evidence="1">Multi-pass membrane protein</topology>
    </subcellularLocation>
</comment>
<organism evidence="10 11">
    <name type="scientific">Coleophoma crateriformis</name>
    <dbReference type="NCBI Taxonomy" id="565419"/>
    <lineage>
        <taxon>Eukaryota</taxon>
        <taxon>Fungi</taxon>
        <taxon>Dikarya</taxon>
        <taxon>Ascomycota</taxon>
        <taxon>Pezizomycotina</taxon>
        <taxon>Leotiomycetes</taxon>
        <taxon>Helotiales</taxon>
        <taxon>Dermateaceae</taxon>
        <taxon>Coleophoma</taxon>
    </lineage>
</organism>
<accession>A0A3D8RJK1</accession>
<dbReference type="InterPro" id="IPR036259">
    <property type="entry name" value="MFS_trans_sf"/>
</dbReference>
<dbReference type="GO" id="GO:0016020">
    <property type="term" value="C:membrane"/>
    <property type="evidence" value="ECO:0007669"/>
    <property type="project" value="UniProtKB-SubCell"/>
</dbReference>
<evidence type="ECO:0000256" key="8">
    <source>
        <dbReference type="SAM" id="Phobius"/>
    </source>
</evidence>
<dbReference type="PANTHER" id="PTHR48022">
    <property type="entry name" value="PLASTIDIC GLUCOSE TRANSPORTER 4"/>
    <property type="match status" value="1"/>
</dbReference>
<dbReference type="InterPro" id="IPR005828">
    <property type="entry name" value="MFS_sugar_transport-like"/>
</dbReference>
<feature type="transmembrane region" description="Helical" evidence="8">
    <location>
        <begin position="120"/>
        <end position="142"/>
    </location>
</feature>
<feature type="transmembrane region" description="Helical" evidence="8">
    <location>
        <begin position="415"/>
        <end position="434"/>
    </location>
</feature>
<dbReference type="PANTHER" id="PTHR48022:SF31">
    <property type="entry name" value="HEXOSE TRANSPORTER"/>
    <property type="match status" value="1"/>
</dbReference>
<name>A0A3D8RJK1_9HELO</name>
<dbReference type="Pfam" id="PF00083">
    <property type="entry name" value="Sugar_tr"/>
    <property type="match status" value="1"/>
</dbReference>
<keyword evidence="4 8" id="KW-0812">Transmembrane</keyword>
<evidence type="ECO:0000256" key="5">
    <source>
        <dbReference type="ARBA" id="ARBA00022989"/>
    </source>
</evidence>
<evidence type="ECO:0000256" key="4">
    <source>
        <dbReference type="ARBA" id="ARBA00022692"/>
    </source>
</evidence>
<feature type="domain" description="Major facilitator superfamily (MFS) profile" evidence="9">
    <location>
        <begin position="29"/>
        <end position="465"/>
    </location>
</feature>
<dbReference type="Proteomes" id="UP000256328">
    <property type="component" value="Unassembled WGS sequence"/>
</dbReference>
<feature type="transmembrane region" description="Helical" evidence="8">
    <location>
        <begin position="183"/>
        <end position="206"/>
    </location>
</feature>
<protein>
    <recommendedName>
        <fullName evidence="9">Major facilitator superfamily (MFS) profile domain-containing protein</fullName>
    </recommendedName>
</protein>
<dbReference type="SUPFAM" id="SSF103473">
    <property type="entry name" value="MFS general substrate transporter"/>
    <property type="match status" value="1"/>
</dbReference>
<dbReference type="Gene3D" id="1.20.1250.20">
    <property type="entry name" value="MFS general substrate transporter like domains"/>
    <property type="match status" value="1"/>
</dbReference>
<feature type="transmembrane region" description="Helical" evidence="8">
    <location>
        <begin position="342"/>
        <end position="361"/>
    </location>
</feature>
<evidence type="ECO:0000256" key="7">
    <source>
        <dbReference type="RuleBase" id="RU003346"/>
    </source>
</evidence>
<dbReference type="NCBIfam" id="TIGR00879">
    <property type="entry name" value="SP"/>
    <property type="match status" value="1"/>
</dbReference>
<sequence>MSSLHTSVPVVSSGLARVPRSSNALTALLTISSIVASATLGFDSSMMNNLNILPSYTDYFVLTTATTALNTSAVYIGGCIGGFVSGKIVDLGRKPALLYGGILTLIAVVLQTAAQNVPMFVVARILLGLGTGITGTAASVYLSETTPYDKRAWTVGFFNDCWYVGGLIASGITYGTAKMDSTWAWRLPSALQGIFTIITIILLPFIPESPRWLVYQDRHTEALEVLALTHANGDTANPIVLVQYKEIMDTIHFEKEAGKTLSFAQTVKTPSARKRMELMMSVAVTTSVTGNAIISYYLGTMLDAAGVTNTTTQLEISIILNIWCLVVSIAGTLCANKMGRKTLACISTALPMLFLFLVGMMTKLYGNSTYTPAIYGTVALIFLFQGSYSFGWTPLTYLYPAEVLNYSIRSSGMSVYLFAWNGLGLLVTFAWPFALDSLAWKAYMLNGAWDAIELAYVACCWVETGGKTLEEIDVLFDGEKHSDVPDLEAVMKGKADVLDLNTGIGEETRNVAQVNVIGKE</sequence>
<evidence type="ECO:0000256" key="3">
    <source>
        <dbReference type="ARBA" id="ARBA00022448"/>
    </source>
</evidence>
<feature type="transmembrane region" description="Helical" evidence="8">
    <location>
        <begin position="60"/>
        <end position="84"/>
    </location>
</feature>
<dbReference type="PROSITE" id="PS50850">
    <property type="entry name" value="MFS"/>
    <property type="match status" value="1"/>
</dbReference>
<dbReference type="GO" id="GO:0005351">
    <property type="term" value="F:carbohydrate:proton symporter activity"/>
    <property type="evidence" value="ECO:0007669"/>
    <property type="project" value="TreeGrafter"/>
</dbReference>
<feature type="transmembrane region" description="Helical" evidence="8">
    <location>
        <begin position="154"/>
        <end position="177"/>
    </location>
</feature>
<evidence type="ECO:0000259" key="9">
    <source>
        <dbReference type="PROSITE" id="PS50850"/>
    </source>
</evidence>
<dbReference type="InterPro" id="IPR050360">
    <property type="entry name" value="MFS_Sugar_Transporters"/>
</dbReference>